<protein>
    <submittedName>
        <fullName evidence="3">Jg3306 protein</fullName>
    </submittedName>
</protein>
<evidence type="ECO:0000259" key="2">
    <source>
        <dbReference type="PROSITE" id="PS50097"/>
    </source>
</evidence>
<dbReference type="SMART" id="SM00875">
    <property type="entry name" value="BACK"/>
    <property type="match status" value="1"/>
</dbReference>
<dbReference type="InterPro" id="IPR000210">
    <property type="entry name" value="BTB/POZ_dom"/>
</dbReference>
<dbReference type="CDD" id="cd18186">
    <property type="entry name" value="BTB_POZ_ZBTB_KLHL-like"/>
    <property type="match status" value="1"/>
</dbReference>
<dbReference type="PROSITE" id="PS50097">
    <property type="entry name" value="BTB"/>
    <property type="match status" value="1"/>
</dbReference>
<reference evidence="3" key="1">
    <citation type="submission" date="2022-03" db="EMBL/GenBank/DDBJ databases">
        <authorList>
            <person name="Lindestad O."/>
        </authorList>
    </citation>
    <scope>NUCLEOTIDE SEQUENCE</scope>
</reference>
<gene>
    <name evidence="3" type="primary">jg3306</name>
    <name evidence="3" type="ORF">PAEG_LOCUS17692</name>
</gene>
<organism evidence="3 4">
    <name type="scientific">Pararge aegeria aegeria</name>
    <dbReference type="NCBI Taxonomy" id="348720"/>
    <lineage>
        <taxon>Eukaryota</taxon>
        <taxon>Metazoa</taxon>
        <taxon>Ecdysozoa</taxon>
        <taxon>Arthropoda</taxon>
        <taxon>Hexapoda</taxon>
        <taxon>Insecta</taxon>
        <taxon>Pterygota</taxon>
        <taxon>Neoptera</taxon>
        <taxon>Endopterygota</taxon>
        <taxon>Lepidoptera</taxon>
        <taxon>Glossata</taxon>
        <taxon>Ditrysia</taxon>
        <taxon>Papilionoidea</taxon>
        <taxon>Nymphalidae</taxon>
        <taxon>Satyrinae</taxon>
        <taxon>Satyrini</taxon>
        <taxon>Parargina</taxon>
        <taxon>Pararge</taxon>
    </lineage>
</organism>
<evidence type="ECO:0000256" key="1">
    <source>
        <dbReference type="SAM" id="MobiDB-lite"/>
    </source>
</evidence>
<accession>A0A8S4RUZ0</accession>
<name>A0A8S4RUZ0_9NEOP</name>
<sequence length="609" mass="70461">MLRSNSLEKINTKEDSDATDTTIIQSNSGSEKVKRRSKRNCKSILERYHITFKPKLHKSNSLSDLSLVSSDIFIKLKIILYYETVHEYQKITITALDFLRRTENYLCKSELKNTLYDISGDTLERYWSRHLITAPYMSWNLKGKKSKKKCPPPDTYLSKFANDFVQNYQHVSSCAENSSTCSAEELNAHKMAAFPFKATPSGNLKVQSNQVVFQSSTVGVLLADPTQAKVKVKFEGKAAGEPDDDENNENSNDPELQLRYGPRETNMNSQNKEASAIGRNTKTKPYCSNDDKGEYLSNLGYALADPVDWMRVQLPKKQDLFQEFYRRIHNFINTDTIVHIGREEFHCHHFVLEIYSTFFEINIQREIELSCTNVTPEAFHTIYEWMIFSGPESNKILKRDNVLNLLCAAQYLGIKDLEPQCWSFIVNENLFNEDTAFALYREARNKEMTPVMDVMIPRVMRFFLPLVASKDFLELEPEEVITFLKSNYICVTSEIEVLMAGVRWLYGDWANRSRLAVEIMRCVRFGLISPWQLVDIKRNPENAEILEIVNEPEIQQMVDDGLAYVIIKYWYGNNSKNYYHWLDVLGLIEPAERNWIGEEKAVCEASMTK</sequence>
<dbReference type="AlphaFoldDB" id="A0A8S4RUZ0"/>
<dbReference type="Proteomes" id="UP000838756">
    <property type="component" value="Unassembled WGS sequence"/>
</dbReference>
<evidence type="ECO:0000313" key="4">
    <source>
        <dbReference type="Proteomes" id="UP000838756"/>
    </source>
</evidence>
<dbReference type="OrthoDB" id="6350321at2759"/>
<proteinExistence type="predicted"/>
<dbReference type="Gene3D" id="3.30.710.10">
    <property type="entry name" value="Potassium Channel Kv1.1, Chain A"/>
    <property type="match status" value="1"/>
</dbReference>
<dbReference type="PANTHER" id="PTHR22667">
    <property type="entry name" value="AT01380P-RELATED"/>
    <property type="match status" value="1"/>
</dbReference>
<feature type="region of interest" description="Disordered" evidence="1">
    <location>
        <begin position="237"/>
        <end position="284"/>
    </location>
</feature>
<feature type="domain" description="BTB" evidence="2">
    <location>
        <begin position="334"/>
        <end position="386"/>
    </location>
</feature>
<dbReference type="Gene3D" id="1.25.40.420">
    <property type="match status" value="1"/>
</dbReference>
<feature type="compositionally biased region" description="Polar residues" evidence="1">
    <location>
        <begin position="19"/>
        <end position="30"/>
    </location>
</feature>
<evidence type="ECO:0000313" key="3">
    <source>
        <dbReference type="EMBL" id="CAH2241243.1"/>
    </source>
</evidence>
<comment type="caution">
    <text evidence="3">The sequence shown here is derived from an EMBL/GenBank/DDBJ whole genome shotgun (WGS) entry which is preliminary data.</text>
</comment>
<dbReference type="PANTHER" id="PTHR22667:SF0">
    <property type="entry name" value="AT01380P-RELATED"/>
    <property type="match status" value="1"/>
</dbReference>
<keyword evidence="4" id="KW-1185">Reference proteome</keyword>
<dbReference type="InterPro" id="IPR011705">
    <property type="entry name" value="BACK"/>
</dbReference>
<dbReference type="Pfam" id="PF07707">
    <property type="entry name" value="BACK"/>
    <property type="match status" value="1"/>
</dbReference>
<feature type="region of interest" description="Disordered" evidence="1">
    <location>
        <begin position="1"/>
        <end position="36"/>
    </location>
</feature>
<dbReference type="SUPFAM" id="SSF54695">
    <property type="entry name" value="POZ domain"/>
    <property type="match status" value="1"/>
</dbReference>
<dbReference type="EMBL" id="CAKXAJ010025574">
    <property type="protein sequence ID" value="CAH2241243.1"/>
    <property type="molecule type" value="Genomic_DNA"/>
</dbReference>
<dbReference type="CDD" id="cd14733">
    <property type="entry name" value="BACK"/>
    <property type="match status" value="1"/>
</dbReference>
<dbReference type="InterPro" id="IPR011333">
    <property type="entry name" value="SKP1/BTB/POZ_sf"/>
</dbReference>
<dbReference type="Pfam" id="PF00651">
    <property type="entry name" value="BTB"/>
    <property type="match status" value="1"/>
</dbReference>